<dbReference type="EMBL" id="CM042890">
    <property type="protein sequence ID" value="KAI4311088.1"/>
    <property type="molecule type" value="Genomic_DNA"/>
</dbReference>
<comment type="caution">
    <text evidence="1">The sequence shown here is derived from an EMBL/GenBank/DDBJ whole genome shotgun (WGS) entry which is preliminary data.</text>
</comment>
<reference evidence="2" key="1">
    <citation type="journal article" date="2023" name="Front. Plant Sci.">
        <title>Chromosomal-level genome assembly of Melastoma candidum provides insights into trichome evolution.</title>
        <authorList>
            <person name="Zhong Y."/>
            <person name="Wu W."/>
            <person name="Sun C."/>
            <person name="Zou P."/>
            <person name="Liu Y."/>
            <person name="Dai S."/>
            <person name="Zhou R."/>
        </authorList>
    </citation>
    <scope>NUCLEOTIDE SEQUENCE [LARGE SCALE GENOMIC DNA]</scope>
</reference>
<evidence type="ECO:0000313" key="2">
    <source>
        <dbReference type="Proteomes" id="UP001057402"/>
    </source>
</evidence>
<protein>
    <submittedName>
        <fullName evidence="1">Uncharacterized protein</fullName>
    </submittedName>
</protein>
<evidence type="ECO:0000313" key="1">
    <source>
        <dbReference type="EMBL" id="KAI4311088.1"/>
    </source>
</evidence>
<gene>
    <name evidence="1" type="ORF">MLD38_036015</name>
</gene>
<organism evidence="1 2">
    <name type="scientific">Melastoma candidum</name>
    <dbReference type="NCBI Taxonomy" id="119954"/>
    <lineage>
        <taxon>Eukaryota</taxon>
        <taxon>Viridiplantae</taxon>
        <taxon>Streptophyta</taxon>
        <taxon>Embryophyta</taxon>
        <taxon>Tracheophyta</taxon>
        <taxon>Spermatophyta</taxon>
        <taxon>Magnoliopsida</taxon>
        <taxon>eudicotyledons</taxon>
        <taxon>Gunneridae</taxon>
        <taxon>Pentapetalae</taxon>
        <taxon>rosids</taxon>
        <taxon>malvids</taxon>
        <taxon>Myrtales</taxon>
        <taxon>Melastomataceae</taxon>
        <taxon>Melastomatoideae</taxon>
        <taxon>Melastomateae</taxon>
        <taxon>Melastoma</taxon>
    </lineage>
</organism>
<accession>A0ACB9LJ24</accession>
<name>A0ACB9LJ24_9MYRT</name>
<sequence>MAERRIGVAIDFSECSRKALRWASDNVVRPGDHLVLITVRPEGNYEEGEMQLWETTGSPYIPLHEISDPAVMKRYGVKPDAETLDIINTAVAQKEVEVLLKIYWGDAREKLCEAIDKIPLTCIIIGNRGLGKIKRAIMGSVSNHVVNNGSCPVTVVKSSDHE</sequence>
<dbReference type="Proteomes" id="UP001057402">
    <property type="component" value="Chromosome 11"/>
</dbReference>
<proteinExistence type="predicted"/>
<keyword evidence="2" id="KW-1185">Reference proteome</keyword>